<dbReference type="Proteomes" id="UP000654401">
    <property type="component" value="Unassembled WGS sequence"/>
</dbReference>
<proteinExistence type="inferred from homology"/>
<dbReference type="InterPro" id="IPR047272">
    <property type="entry name" value="S49_SppA_C"/>
</dbReference>
<dbReference type="Gene3D" id="3.90.226.10">
    <property type="entry name" value="2-enoyl-CoA Hydratase, Chain A, domain 1"/>
    <property type="match status" value="1"/>
</dbReference>
<evidence type="ECO:0000313" key="7">
    <source>
        <dbReference type="EMBL" id="MBC8519822.1"/>
    </source>
</evidence>
<feature type="domain" description="Peptidase S49" evidence="6">
    <location>
        <begin position="121"/>
        <end position="266"/>
    </location>
</feature>
<evidence type="ECO:0000259" key="6">
    <source>
        <dbReference type="Pfam" id="PF01343"/>
    </source>
</evidence>
<dbReference type="InterPro" id="IPR029045">
    <property type="entry name" value="ClpP/crotonase-like_dom_sf"/>
</dbReference>
<keyword evidence="5" id="KW-0812">Transmembrane</keyword>
<sequence>MTINSNELSAAVHELKREIRKGRWFKNLLYAFVIGYLILLILISAGVIDEIDPGERIATIKLHGEIGSDTINSADNLAPAIRKAAEDKRVKHIVLQLNSPGGTPAQAERLWQTIRTVKKENPEKKIYATIDELCASACYYIASATDEIHATEVSLVGSIGVRMGGFGFVEAMKEHGIEQRELTAGEYKALLDPFSPRNEEAETFLKEHVLTTTHDIFIDRVKEGRGENLSTTTELFNGLIWVGQEAKGLGLIDGHMSTHEIAETLDIDNVVDYTPKVDLFEQYANQFAASLATVLKGQAAPQLEM</sequence>
<dbReference type="PANTHER" id="PTHR42987:SF8">
    <property type="entry name" value="PROTEINASE"/>
    <property type="match status" value="1"/>
</dbReference>
<dbReference type="GO" id="GO:0008236">
    <property type="term" value="F:serine-type peptidase activity"/>
    <property type="evidence" value="ECO:0007669"/>
    <property type="project" value="UniProtKB-KW"/>
</dbReference>
<protein>
    <submittedName>
        <fullName evidence="7">S49 family peptidase</fullName>
    </submittedName>
</protein>
<keyword evidence="5" id="KW-0472">Membrane</keyword>
<dbReference type="GO" id="GO:0006508">
    <property type="term" value="P:proteolysis"/>
    <property type="evidence" value="ECO:0007669"/>
    <property type="project" value="UniProtKB-KW"/>
</dbReference>
<evidence type="ECO:0000256" key="1">
    <source>
        <dbReference type="ARBA" id="ARBA00008683"/>
    </source>
</evidence>
<keyword evidence="4" id="KW-0720">Serine protease</keyword>
<dbReference type="AlphaFoldDB" id="A0A8J6P8B8"/>
<dbReference type="Gene3D" id="6.20.330.10">
    <property type="match status" value="1"/>
</dbReference>
<accession>A0A8J6P8B8</accession>
<keyword evidence="3" id="KW-0378">Hydrolase</keyword>
<name>A0A8J6P8B8_9GAMM</name>
<dbReference type="EMBL" id="JACNFK010000027">
    <property type="protein sequence ID" value="MBC8519822.1"/>
    <property type="molecule type" value="Genomic_DNA"/>
</dbReference>
<comment type="caution">
    <text evidence="7">The sequence shown here is derived from an EMBL/GenBank/DDBJ whole genome shotgun (WGS) entry which is preliminary data.</text>
</comment>
<organism evidence="7 8">
    <name type="scientific">Candidatus Thiopontia autotrophica</name>
    <dbReference type="NCBI Taxonomy" id="2841688"/>
    <lineage>
        <taxon>Bacteria</taxon>
        <taxon>Pseudomonadati</taxon>
        <taxon>Pseudomonadota</taxon>
        <taxon>Gammaproteobacteria</taxon>
        <taxon>Candidatus Thiopontia</taxon>
    </lineage>
</organism>
<reference evidence="7 8" key="1">
    <citation type="submission" date="2020-08" db="EMBL/GenBank/DDBJ databases">
        <title>Bridging the membrane lipid divide: bacteria of the FCB group superphylum have the potential to synthesize archaeal ether lipids.</title>
        <authorList>
            <person name="Villanueva L."/>
            <person name="Von Meijenfeldt F.A.B."/>
            <person name="Westbye A.B."/>
            <person name="Yadav S."/>
            <person name="Hopmans E.C."/>
            <person name="Dutilh B.E."/>
            <person name="Sinninghe Damste J.S."/>
        </authorList>
    </citation>
    <scope>NUCLEOTIDE SEQUENCE [LARGE SCALE GENOMIC DNA]</scope>
    <source>
        <strain evidence="7">NIOZ-UU100</strain>
    </source>
</reference>
<evidence type="ECO:0000256" key="5">
    <source>
        <dbReference type="SAM" id="Phobius"/>
    </source>
</evidence>
<comment type="similarity">
    <text evidence="1">Belongs to the peptidase S49 family.</text>
</comment>
<dbReference type="Pfam" id="PF01343">
    <property type="entry name" value="Peptidase_S49"/>
    <property type="match status" value="1"/>
</dbReference>
<feature type="transmembrane region" description="Helical" evidence="5">
    <location>
        <begin position="27"/>
        <end position="48"/>
    </location>
</feature>
<keyword evidence="5" id="KW-1133">Transmembrane helix</keyword>
<evidence type="ECO:0000256" key="4">
    <source>
        <dbReference type="ARBA" id="ARBA00022825"/>
    </source>
</evidence>
<evidence type="ECO:0000256" key="3">
    <source>
        <dbReference type="ARBA" id="ARBA00022801"/>
    </source>
</evidence>
<gene>
    <name evidence="7" type="ORF">H8D24_05395</name>
</gene>
<dbReference type="InterPro" id="IPR002142">
    <property type="entry name" value="Peptidase_S49"/>
</dbReference>
<keyword evidence="2" id="KW-0645">Protease</keyword>
<dbReference type="PANTHER" id="PTHR42987">
    <property type="entry name" value="PEPTIDASE S49"/>
    <property type="match status" value="1"/>
</dbReference>
<evidence type="ECO:0000313" key="8">
    <source>
        <dbReference type="Proteomes" id="UP000654401"/>
    </source>
</evidence>
<dbReference type="CDD" id="cd07023">
    <property type="entry name" value="S49_Sppa_N_C"/>
    <property type="match status" value="1"/>
</dbReference>
<dbReference type="SUPFAM" id="SSF52096">
    <property type="entry name" value="ClpP/crotonase"/>
    <property type="match status" value="1"/>
</dbReference>
<evidence type="ECO:0000256" key="2">
    <source>
        <dbReference type="ARBA" id="ARBA00022670"/>
    </source>
</evidence>